<evidence type="ECO:0008006" key="4">
    <source>
        <dbReference type="Google" id="ProtNLM"/>
    </source>
</evidence>
<dbReference type="EMBL" id="NEVS01000004">
    <property type="protein sequence ID" value="OZI60216.1"/>
    <property type="molecule type" value="Genomic_DNA"/>
</dbReference>
<dbReference type="AlphaFoldDB" id="A0A261UE60"/>
<accession>A0A261UE60</accession>
<feature type="compositionally biased region" description="Basic and acidic residues" evidence="1">
    <location>
        <begin position="266"/>
        <end position="277"/>
    </location>
</feature>
<dbReference type="PANTHER" id="PTHR37943">
    <property type="entry name" value="PROTEIN VES"/>
    <property type="match status" value="1"/>
</dbReference>
<dbReference type="Gene3D" id="2.60.120.10">
    <property type="entry name" value="Jelly Rolls"/>
    <property type="match status" value="1"/>
</dbReference>
<dbReference type="Proteomes" id="UP000215767">
    <property type="component" value="Unassembled WGS sequence"/>
</dbReference>
<name>A0A261UE60_9BORD</name>
<organism evidence="2 3">
    <name type="scientific">Bordetella genomosp. 11</name>
    <dbReference type="NCBI Taxonomy" id="1416808"/>
    <lineage>
        <taxon>Bacteria</taxon>
        <taxon>Pseudomonadati</taxon>
        <taxon>Pseudomonadota</taxon>
        <taxon>Betaproteobacteria</taxon>
        <taxon>Burkholderiales</taxon>
        <taxon>Alcaligenaceae</taxon>
        <taxon>Bordetella</taxon>
    </lineage>
</organism>
<proteinExistence type="predicted"/>
<gene>
    <name evidence="2" type="ORF">CAL28_12210</name>
</gene>
<comment type="caution">
    <text evidence="2">The sequence shown here is derived from an EMBL/GenBank/DDBJ whole genome shotgun (WGS) entry which is preliminary data.</text>
</comment>
<dbReference type="Pfam" id="PF05962">
    <property type="entry name" value="HutD"/>
    <property type="match status" value="1"/>
</dbReference>
<dbReference type="OrthoDB" id="9800082at2"/>
<dbReference type="InterPro" id="IPR014710">
    <property type="entry name" value="RmlC-like_jellyroll"/>
</dbReference>
<dbReference type="CDD" id="cd20293">
    <property type="entry name" value="cupin_HutD_N"/>
    <property type="match status" value="1"/>
</dbReference>
<evidence type="ECO:0000313" key="3">
    <source>
        <dbReference type="Proteomes" id="UP000215767"/>
    </source>
</evidence>
<feature type="region of interest" description="Disordered" evidence="1">
    <location>
        <begin position="250"/>
        <end position="277"/>
    </location>
</feature>
<dbReference type="InterPro" id="IPR010282">
    <property type="entry name" value="Uncharacterised_HutD/Ves"/>
</dbReference>
<evidence type="ECO:0000256" key="1">
    <source>
        <dbReference type="SAM" id="MobiDB-lite"/>
    </source>
</evidence>
<dbReference type="InterPro" id="IPR011051">
    <property type="entry name" value="RmlC_Cupin_sf"/>
</dbReference>
<sequence length="277" mass="29090">MEAASSKPARRRGSSPCPINLARANSCRRCSSVADRLSPGSGETADRNRSATLPGLTHFRLADLPAQPWKNGGGLTREIACWPPGAGLDDFLWRISVARIDAGGPFSRFAGVDRVITLLSGPGVVLRGDLPAGEHALTRPLAPFAFPGDVDVDCVLQGGASEDFNVMSRRGSARTRVTVIRDSGELPPIAFGLLMAVGGTWEVDTGDGARHVLAPCAGLWWAGATQRWRVRGAAPEGDAPETGLLVVDIELPSPNDGAGGNARAQATRDDTRGQEPI</sequence>
<reference evidence="3" key="1">
    <citation type="submission" date="2017-05" db="EMBL/GenBank/DDBJ databases">
        <title>Complete and WGS of Bordetella genogroups.</title>
        <authorList>
            <person name="Spilker T."/>
            <person name="Lipuma J."/>
        </authorList>
    </citation>
    <scope>NUCLEOTIDE SEQUENCE [LARGE SCALE GENOMIC DNA]</scope>
    <source>
        <strain evidence="3">AU8856</strain>
    </source>
</reference>
<dbReference type="SUPFAM" id="SSF51182">
    <property type="entry name" value="RmlC-like cupins"/>
    <property type="match status" value="1"/>
</dbReference>
<evidence type="ECO:0000313" key="2">
    <source>
        <dbReference type="EMBL" id="OZI60216.1"/>
    </source>
</evidence>
<dbReference type="PANTHER" id="PTHR37943:SF1">
    <property type="entry name" value="PROTEIN VES"/>
    <property type="match status" value="1"/>
</dbReference>
<keyword evidence="3" id="KW-1185">Reference proteome</keyword>
<protein>
    <recommendedName>
        <fullName evidence="4">HutD family protein</fullName>
    </recommendedName>
</protein>